<dbReference type="InterPro" id="IPR004473">
    <property type="entry name" value="Restrct_endonuc_typeI_HsdR"/>
</dbReference>
<evidence type="ECO:0000259" key="13">
    <source>
        <dbReference type="PROSITE" id="PS51192"/>
    </source>
</evidence>
<evidence type="ECO:0000256" key="8">
    <source>
        <dbReference type="ARBA" id="ARBA00022801"/>
    </source>
</evidence>
<dbReference type="CDD" id="cd18800">
    <property type="entry name" value="SF2_C_EcoR124I-like"/>
    <property type="match status" value="1"/>
</dbReference>
<dbReference type="Pfam" id="PF18766">
    <property type="entry name" value="SWI2_SNF2"/>
    <property type="match status" value="1"/>
</dbReference>
<dbReference type="AlphaFoldDB" id="A0A4S5E7A6"/>
<protein>
    <recommendedName>
        <fullName evidence="11">Type I restriction enzyme endonuclease subunit</fullName>
        <shortName evidence="11">R protein</shortName>
        <ecNumber evidence="11">3.1.21.3</ecNumber>
    </recommendedName>
</protein>
<comment type="subunit">
    <text evidence="3 11">The type I restriction/modification system is composed of three polypeptides R, M and S.</text>
</comment>
<dbReference type="SMART" id="SM00487">
    <property type="entry name" value="DEXDc"/>
    <property type="match status" value="1"/>
</dbReference>
<name>A0A4S5E7A6_9MICC</name>
<dbReference type="PANTHER" id="PTHR30195:SF15">
    <property type="entry name" value="TYPE I RESTRICTION ENZYME HINDI ENDONUCLEASE SUBUNIT"/>
    <property type="match status" value="1"/>
</dbReference>
<evidence type="ECO:0000256" key="11">
    <source>
        <dbReference type="RuleBase" id="RU364115"/>
    </source>
</evidence>
<dbReference type="InterPro" id="IPR040980">
    <property type="entry name" value="SWI2_SNF2"/>
</dbReference>
<dbReference type="PROSITE" id="PS51192">
    <property type="entry name" value="HELICASE_ATP_BIND_1"/>
    <property type="match status" value="1"/>
</dbReference>
<comment type="similarity">
    <text evidence="2 11">Belongs to the HsdR family.</text>
</comment>
<feature type="compositionally biased region" description="Polar residues" evidence="12">
    <location>
        <begin position="1"/>
        <end position="11"/>
    </location>
</feature>
<dbReference type="CDD" id="cd18030">
    <property type="entry name" value="DEXHc_RE_I_HsdR"/>
    <property type="match status" value="1"/>
</dbReference>
<evidence type="ECO:0000256" key="4">
    <source>
        <dbReference type="ARBA" id="ARBA00022722"/>
    </source>
</evidence>
<keyword evidence="4" id="KW-0540">Nuclease</keyword>
<dbReference type="GO" id="GO:0003677">
    <property type="term" value="F:DNA binding"/>
    <property type="evidence" value="ECO:0007669"/>
    <property type="project" value="UniProtKB-KW"/>
</dbReference>
<comment type="function">
    <text evidence="11">Subunit R is required for both nuclease and ATPase activities, but not for modification.</text>
</comment>
<dbReference type="InterPro" id="IPR051268">
    <property type="entry name" value="Type-I_R_enzyme_R_subunit"/>
</dbReference>
<reference evidence="14 15" key="1">
    <citation type="submission" date="2019-04" db="EMBL/GenBank/DDBJ databases">
        <authorList>
            <person name="Liu Q."/>
            <person name="Xin Y.-H."/>
        </authorList>
    </citation>
    <scope>NUCLEOTIDE SEQUENCE [LARGE SCALE GENOMIC DNA]</scope>
    <source>
        <strain evidence="14 15">AM23</strain>
    </source>
</reference>
<dbReference type="GO" id="GO:0009307">
    <property type="term" value="P:DNA restriction-modification system"/>
    <property type="evidence" value="ECO:0007669"/>
    <property type="project" value="UniProtKB-KW"/>
</dbReference>
<dbReference type="EMBL" id="SSWH01000003">
    <property type="protein sequence ID" value="THJ67458.1"/>
    <property type="molecule type" value="Genomic_DNA"/>
</dbReference>
<dbReference type="Gene3D" id="3.90.1570.50">
    <property type="match status" value="1"/>
</dbReference>
<keyword evidence="7 14" id="KW-0255">Endonuclease</keyword>
<comment type="caution">
    <text evidence="14">The sequence shown here is derived from an EMBL/GenBank/DDBJ whole genome shotgun (WGS) entry which is preliminary data.</text>
</comment>
<sequence length="1106" mass="121624">MTPHGGNSSNAAAHGNHGRGSSTSSNRTATTSRPGQPGGTTVSTASAGIPAIGFSEADWEGIAKESLGELGWAPTTGQEIAPGTGERDSWDELLIRPRLLAALQKFNPLVPVQYLQQALAEITAPKSTDALAENHRIHGYLVDGYRLSYIDTDGLEVNPTLRLISSEPDQNSWLAVNQVTLVQGDHKRRFDLVLYCNGMPVSIIELKKAGSYHADVAAAHAQLQTYLREFPLAFRFCVFTLASDGIDARYGTPFTPLNHFSPWNVDDDGVPVPPDFMRDGDAVTQLETSLDGLYNQTRFLQLLTSFTAFDGGSDGLTKRIAKPHQYFAVTKAVGSTIVAVESNGKAGVVWHTQGSGKSMEMELYTNLVVRHPRLKNPTVVVITDRNELDGQLYEGFARSMLLAEAPKQVRRRAELRDELSNRTTGGIYFTTLQKFGRSKAEKDAGAEHPLLSDRRNIIVVVDEAHRSHYDDLDGYARHLRDALPHATLIAFTGTPISFDDRNTRDVFGDYIDIYDLSRAVEDGATVPVYFEPRLIRVELAAGVTEEDLDRSADELTQGLDVTERARIEASVAVVNAVYGAPERIATLAADLVTHWENRRDRMAKFIEAPGKAMIVGGTREICANLYAAIVALRPDWHSEDLSRGRIKVVYSGTASDPQPIADHVRRDSANALVKERLKDVDDELELVIVKDMMLTGFDSPPLHTLYLDRPLRGALLMQTLARVNRTFRGKEDGLLVAYAPLAENLPKALAEYTAEDQRNKPVGRSIDDAIEVTTDLVGRIAALLTGYDWRAVLLRGGPKAYLTAVTGAVNHLREPSSSGPGDDGETVAAAYRRLSGQLSRAWALCSGAESMAPLLPEVKFYEETRVWMAKFDAADRQASGEPVPEDIQRLLGNLIATSTSTGEILDIYAAAGMPKPSLDELTPEFISRTQQARNPQLAIEALRKLIADESAATTRNNITRQRNFSERITDLMKKYTNAQLTSAEVIAELVELAREVAKEGNRGAHFTPPLNSDELAFYDAVSANDSAVEIQGEGILADIARDLVSVMRRDVRTDWTVRDDVRAKLRSSIKRLLVKYGYPPDKQPAAIKLVMEQMESMAPRFAEARR</sequence>
<evidence type="ECO:0000256" key="5">
    <source>
        <dbReference type="ARBA" id="ARBA00022741"/>
    </source>
</evidence>
<evidence type="ECO:0000256" key="1">
    <source>
        <dbReference type="ARBA" id="ARBA00000851"/>
    </source>
</evidence>
<comment type="catalytic activity">
    <reaction evidence="1 11">
        <text>Endonucleolytic cleavage of DNA to give random double-stranded fragments with terminal 5'-phosphates, ATP is simultaneously hydrolyzed.</text>
        <dbReference type="EC" id="3.1.21.3"/>
    </reaction>
</comment>
<proteinExistence type="inferred from homology"/>
<evidence type="ECO:0000256" key="2">
    <source>
        <dbReference type="ARBA" id="ARBA00008598"/>
    </source>
</evidence>
<dbReference type="NCBIfam" id="TIGR00348">
    <property type="entry name" value="hsdR"/>
    <property type="match status" value="1"/>
</dbReference>
<dbReference type="Pfam" id="PF11867">
    <property type="entry name" value="T1RH-like_C"/>
    <property type="match status" value="1"/>
</dbReference>
<evidence type="ECO:0000256" key="3">
    <source>
        <dbReference type="ARBA" id="ARBA00011296"/>
    </source>
</evidence>
<dbReference type="InterPro" id="IPR055180">
    <property type="entry name" value="HsdR_RecA-like_helicase_dom_2"/>
</dbReference>
<dbReference type="SUPFAM" id="SSF52540">
    <property type="entry name" value="P-loop containing nucleoside triphosphate hydrolases"/>
    <property type="match status" value="2"/>
</dbReference>
<dbReference type="InterPro" id="IPR014001">
    <property type="entry name" value="Helicase_ATP-bd"/>
</dbReference>
<dbReference type="Pfam" id="PF22679">
    <property type="entry name" value="T1R_D3-like"/>
    <property type="match status" value="1"/>
</dbReference>
<evidence type="ECO:0000256" key="12">
    <source>
        <dbReference type="SAM" id="MobiDB-lite"/>
    </source>
</evidence>
<evidence type="ECO:0000256" key="6">
    <source>
        <dbReference type="ARBA" id="ARBA00022747"/>
    </source>
</evidence>
<dbReference type="Proteomes" id="UP000305233">
    <property type="component" value="Unassembled WGS sequence"/>
</dbReference>
<feature type="region of interest" description="Disordered" evidence="12">
    <location>
        <begin position="1"/>
        <end position="47"/>
    </location>
</feature>
<evidence type="ECO:0000313" key="15">
    <source>
        <dbReference type="Proteomes" id="UP000305233"/>
    </source>
</evidence>
<dbReference type="InterPro" id="IPR021810">
    <property type="entry name" value="T1RH-like_C"/>
</dbReference>
<dbReference type="Pfam" id="PF04313">
    <property type="entry name" value="HSDR_N"/>
    <property type="match status" value="1"/>
</dbReference>
<evidence type="ECO:0000256" key="7">
    <source>
        <dbReference type="ARBA" id="ARBA00022759"/>
    </source>
</evidence>
<dbReference type="InterPro" id="IPR007409">
    <property type="entry name" value="Restrct_endonuc_type1_HsdR_N"/>
</dbReference>
<keyword evidence="9 11" id="KW-0067">ATP-binding</keyword>
<keyword evidence="15" id="KW-1185">Reference proteome</keyword>
<gene>
    <name evidence="14" type="ORF">E8P82_05015</name>
</gene>
<dbReference type="InterPro" id="IPR027417">
    <property type="entry name" value="P-loop_NTPase"/>
</dbReference>
<dbReference type="CDD" id="cd22332">
    <property type="entry name" value="HsdR_N"/>
    <property type="match status" value="1"/>
</dbReference>
<dbReference type="EC" id="3.1.21.3" evidence="11"/>
<evidence type="ECO:0000256" key="9">
    <source>
        <dbReference type="ARBA" id="ARBA00022840"/>
    </source>
</evidence>
<evidence type="ECO:0000313" key="14">
    <source>
        <dbReference type="EMBL" id="THJ67458.1"/>
    </source>
</evidence>
<evidence type="ECO:0000256" key="10">
    <source>
        <dbReference type="ARBA" id="ARBA00023125"/>
    </source>
</evidence>
<dbReference type="PANTHER" id="PTHR30195">
    <property type="entry name" value="TYPE I SITE-SPECIFIC DEOXYRIBONUCLEASE PROTEIN SUBUNIT M AND R"/>
    <property type="match status" value="1"/>
</dbReference>
<keyword evidence="8 11" id="KW-0378">Hydrolase</keyword>
<keyword evidence="10 11" id="KW-0238">DNA-binding</keyword>
<dbReference type="GO" id="GO:0009035">
    <property type="term" value="F:type I site-specific deoxyribonuclease activity"/>
    <property type="evidence" value="ECO:0007669"/>
    <property type="project" value="UniProtKB-EC"/>
</dbReference>
<dbReference type="OrthoDB" id="9758243at2"/>
<keyword evidence="6 11" id="KW-0680">Restriction system</keyword>
<dbReference type="GO" id="GO:0005524">
    <property type="term" value="F:ATP binding"/>
    <property type="evidence" value="ECO:0007669"/>
    <property type="project" value="UniProtKB-KW"/>
</dbReference>
<accession>A0A4S5E7A6</accession>
<keyword evidence="5 11" id="KW-0547">Nucleotide-binding</keyword>
<organism evidence="14 15">
    <name type="scientific">Arthrobacter echini</name>
    <dbReference type="NCBI Taxonomy" id="1529066"/>
    <lineage>
        <taxon>Bacteria</taxon>
        <taxon>Bacillati</taxon>
        <taxon>Actinomycetota</taxon>
        <taxon>Actinomycetes</taxon>
        <taxon>Micrococcales</taxon>
        <taxon>Micrococcaceae</taxon>
        <taxon>Arthrobacter</taxon>
    </lineage>
</organism>
<feature type="domain" description="Helicase ATP-binding" evidence="13">
    <location>
        <begin position="338"/>
        <end position="513"/>
    </location>
</feature>
<feature type="compositionally biased region" description="Low complexity" evidence="12">
    <location>
        <begin position="19"/>
        <end position="33"/>
    </location>
</feature>
<dbReference type="Gene3D" id="3.40.50.300">
    <property type="entry name" value="P-loop containing nucleotide triphosphate hydrolases"/>
    <property type="match status" value="2"/>
</dbReference>